<accession>A0A1Q9F7P4</accession>
<feature type="region of interest" description="Disordered" evidence="1">
    <location>
        <begin position="113"/>
        <end position="149"/>
    </location>
</feature>
<proteinExistence type="predicted"/>
<reference evidence="3 4" key="1">
    <citation type="submission" date="2016-02" db="EMBL/GenBank/DDBJ databases">
        <title>Genome analysis of coral dinoflagellate symbionts highlights evolutionary adaptations to a symbiotic lifestyle.</title>
        <authorList>
            <person name="Aranda M."/>
            <person name="Li Y."/>
            <person name="Liew Y.J."/>
            <person name="Baumgarten S."/>
            <person name="Simakov O."/>
            <person name="Wilson M."/>
            <person name="Piel J."/>
            <person name="Ashoor H."/>
            <person name="Bougouffa S."/>
            <person name="Bajic V.B."/>
            <person name="Ryu T."/>
            <person name="Ravasi T."/>
            <person name="Bayer T."/>
            <person name="Micklem G."/>
            <person name="Kim H."/>
            <person name="Bhak J."/>
            <person name="Lajeunesse T.C."/>
            <person name="Voolstra C.R."/>
        </authorList>
    </citation>
    <scope>NUCLEOTIDE SEQUENCE [LARGE SCALE GENOMIC DNA]</scope>
    <source>
        <strain evidence="3 4">CCMP2467</strain>
    </source>
</reference>
<sequence length="149" mass="16505">MIMLALAATLRRTRSIMLTTLAVADQGENRQSKRSMIGTMLVVTGQVCPGFFRGCATLTKQAADLLMMPVTAGRHAHDVYGGCANFTAKWTMMLMVLVLLGYMCQRNVTANRRCQPEPHEASPPAKRKTQAFREHCLGRSSSEEDERSI</sequence>
<evidence type="ECO:0000313" key="4">
    <source>
        <dbReference type="Proteomes" id="UP000186817"/>
    </source>
</evidence>
<evidence type="ECO:0000256" key="1">
    <source>
        <dbReference type="SAM" id="MobiDB-lite"/>
    </source>
</evidence>
<dbReference type="AlphaFoldDB" id="A0A1Q9F7P4"/>
<keyword evidence="4" id="KW-1185">Reference proteome</keyword>
<evidence type="ECO:0000313" key="3">
    <source>
        <dbReference type="EMBL" id="OLQ15691.1"/>
    </source>
</evidence>
<dbReference type="Proteomes" id="UP000186817">
    <property type="component" value="Unassembled WGS sequence"/>
</dbReference>
<comment type="caution">
    <text evidence="3">The sequence shown here is derived from an EMBL/GenBank/DDBJ whole genome shotgun (WGS) entry which is preliminary data.</text>
</comment>
<name>A0A1Q9F7P4_SYMMI</name>
<evidence type="ECO:0000256" key="2">
    <source>
        <dbReference type="SAM" id="SignalP"/>
    </source>
</evidence>
<gene>
    <name evidence="3" type="ORF">AK812_SmicGene106</name>
</gene>
<feature type="signal peptide" evidence="2">
    <location>
        <begin position="1"/>
        <end position="15"/>
    </location>
</feature>
<dbReference type="EMBL" id="LSRX01000001">
    <property type="protein sequence ID" value="OLQ15691.1"/>
    <property type="molecule type" value="Genomic_DNA"/>
</dbReference>
<keyword evidence="2" id="KW-0732">Signal</keyword>
<feature type="chain" id="PRO_5012728828" description="Secreted protein" evidence="2">
    <location>
        <begin position="16"/>
        <end position="149"/>
    </location>
</feature>
<evidence type="ECO:0008006" key="5">
    <source>
        <dbReference type="Google" id="ProtNLM"/>
    </source>
</evidence>
<protein>
    <recommendedName>
        <fullName evidence="5">Secreted protein</fullName>
    </recommendedName>
</protein>
<organism evidence="3 4">
    <name type="scientific">Symbiodinium microadriaticum</name>
    <name type="common">Dinoflagellate</name>
    <name type="synonym">Zooxanthella microadriatica</name>
    <dbReference type="NCBI Taxonomy" id="2951"/>
    <lineage>
        <taxon>Eukaryota</taxon>
        <taxon>Sar</taxon>
        <taxon>Alveolata</taxon>
        <taxon>Dinophyceae</taxon>
        <taxon>Suessiales</taxon>
        <taxon>Symbiodiniaceae</taxon>
        <taxon>Symbiodinium</taxon>
    </lineage>
</organism>